<evidence type="ECO:0000313" key="3">
    <source>
        <dbReference type="Proteomes" id="UP001281761"/>
    </source>
</evidence>
<gene>
    <name evidence="2" type="ORF">BLNAU_11994</name>
</gene>
<dbReference type="Proteomes" id="UP001281761">
    <property type="component" value="Unassembled WGS sequence"/>
</dbReference>
<dbReference type="EMBL" id="JARBJD010000096">
    <property type="protein sequence ID" value="KAK2953005.1"/>
    <property type="molecule type" value="Genomic_DNA"/>
</dbReference>
<organism evidence="2 3">
    <name type="scientific">Blattamonas nauphoetae</name>
    <dbReference type="NCBI Taxonomy" id="2049346"/>
    <lineage>
        <taxon>Eukaryota</taxon>
        <taxon>Metamonada</taxon>
        <taxon>Preaxostyla</taxon>
        <taxon>Oxymonadida</taxon>
        <taxon>Blattamonas</taxon>
    </lineage>
</organism>
<reference evidence="2 3" key="1">
    <citation type="journal article" date="2022" name="bioRxiv">
        <title>Genomics of Preaxostyla Flagellates Illuminates Evolutionary Transitions and the Path Towards Mitochondrial Loss.</title>
        <authorList>
            <person name="Novak L.V.F."/>
            <person name="Treitli S.C."/>
            <person name="Pyrih J."/>
            <person name="Halakuc P."/>
            <person name="Pipaliya S.V."/>
            <person name="Vacek V."/>
            <person name="Brzon O."/>
            <person name="Soukal P."/>
            <person name="Eme L."/>
            <person name="Dacks J.B."/>
            <person name="Karnkowska A."/>
            <person name="Elias M."/>
            <person name="Hampl V."/>
        </authorList>
    </citation>
    <scope>NUCLEOTIDE SEQUENCE [LARGE SCALE GENOMIC DNA]</scope>
    <source>
        <strain evidence="2">NAU3</strain>
        <tissue evidence="2">Gut</tissue>
    </source>
</reference>
<name>A0ABQ9XRS5_9EUKA</name>
<evidence type="ECO:0000256" key="1">
    <source>
        <dbReference type="SAM" id="MobiDB-lite"/>
    </source>
</evidence>
<evidence type="ECO:0000313" key="2">
    <source>
        <dbReference type="EMBL" id="KAK2953005.1"/>
    </source>
</evidence>
<feature type="region of interest" description="Disordered" evidence="1">
    <location>
        <begin position="86"/>
        <end position="107"/>
    </location>
</feature>
<keyword evidence="3" id="KW-1185">Reference proteome</keyword>
<sequence length="107" mass="11977">MHRERIGRGQGCWRRKWVASGHPATIGVFAFHLVRQPPTPLAALPLQLCMQIHYSMRCCSVECIDMNLARPIQPLPSHRKNGIHLSLPGSSLQTQSQHPCKSLFAVS</sequence>
<protein>
    <submittedName>
        <fullName evidence="2">Uncharacterized protein</fullName>
    </submittedName>
</protein>
<accession>A0ABQ9XRS5</accession>
<feature type="compositionally biased region" description="Polar residues" evidence="1">
    <location>
        <begin position="88"/>
        <end position="99"/>
    </location>
</feature>
<proteinExistence type="predicted"/>
<comment type="caution">
    <text evidence="2">The sequence shown here is derived from an EMBL/GenBank/DDBJ whole genome shotgun (WGS) entry which is preliminary data.</text>
</comment>